<protein>
    <submittedName>
        <fullName evidence="1">Glycosyl transferase</fullName>
    </submittedName>
</protein>
<dbReference type="RefSeq" id="WP_189611161.1">
    <property type="nucleotide sequence ID" value="NZ_BMXR01000009.1"/>
</dbReference>
<proteinExistence type="predicted"/>
<evidence type="ECO:0000313" key="2">
    <source>
        <dbReference type="Proteomes" id="UP000626148"/>
    </source>
</evidence>
<keyword evidence="1" id="KW-0808">Transferase</keyword>
<evidence type="ECO:0000313" key="1">
    <source>
        <dbReference type="EMBL" id="GGX64605.1"/>
    </source>
</evidence>
<dbReference type="InterPro" id="IPR005262">
    <property type="entry name" value="MJ1255-like"/>
</dbReference>
<reference evidence="1" key="1">
    <citation type="journal article" date="2014" name="Int. J. Syst. Evol. Microbiol.">
        <title>Complete genome sequence of Corynebacterium casei LMG S-19264T (=DSM 44701T), isolated from a smear-ripened cheese.</title>
        <authorList>
            <consortium name="US DOE Joint Genome Institute (JGI-PGF)"/>
            <person name="Walter F."/>
            <person name="Albersmeier A."/>
            <person name="Kalinowski J."/>
            <person name="Ruckert C."/>
        </authorList>
    </citation>
    <scope>NUCLEOTIDE SEQUENCE</scope>
    <source>
        <strain evidence="1">KCTC 22169</strain>
    </source>
</reference>
<sequence>MKLLYGVQGTGNGHITRARVMAGALAKAGIEVDWVFSGREPDRFFDMDAFGDFRVYRGLTFQVQDGRVDLRKTMNDTSMRGLWRDIRTLNVSDYDLVVTDFEPVVAWAARRQGAACIGIGHQYAFAHDIPKSGTSVVSEAIMRWFAPVTLGLGVHWHHFNANILPPIIDATPEPVPGDLNKTLIYLPFESSQRIIALLNTLPAHPFIMHCGDIEPGRYGNVQVRGFSRDGFKASLTECGSVVCNAGFELASEALAMGKRILVKPLKGQMEQASNASALAALDLGRVMPTVTAGQIEQFLQHGERRRVNYPDVAAEIADWLRNYPHKPVERMVDTLWSQVEFPTPTLSRQVA</sequence>
<dbReference type="GO" id="GO:0016740">
    <property type="term" value="F:transferase activity"/>
    <property type="evidence" value="ECO:0007669"/>
    <property type="project" value="UniProtKB-KW"/>
</dbReference>
<dbReference type="NCBIfam" id="TIGR00661">
    <property type="entry name" value="MJ1255"/>
    <property type="match status" value="1"/>
</dbReference>
<dbReference type="EMBL" id="BMXR01000009">
    <property type="protein sequence ID" value="GGX64605.1"/>
    <property type="molecule type" value="Genomic_DNA"/>
</dbReference>
<comment type="caution">
    <text evidence="1">The sequence shown here is derived from an EMBL/GenBank/DDBJ whole genome shotgun (WGS) entry which is preliminary data.</text>
</comment>
<gene>
    <name evidence="1" type="ORF">GCM10007392_35520</name>
</gene>
<keyword evidence="2" id="KW-1185">Reference proteome</keyword>
<dbReference type="AlphaFoldDB" id="A0A918KIV0"/>
<accession>A0A918KIV0</accession>
<dbReference type="Proteomes" id="UP000626148">
    <property type="component" value="Unassembled WGS sequence"/>
</dbReference>
<dbReference type="Pfam" id="PF13528">
    <property type="entry name" value="Glyco_trans_1_3"/>
    <property type="match status" value="1"/>
</dbReference>
<name>A0A918KIV0_9GAMM</name>
<organism evidence="1 2">
    <name type="scientific">Saccharospirillum salsuginis</name>
    <dbReference type="NCBI Taxonomy" id="418750"/>
    <lineage>
        <taxon>Bacteria</taxon>
        <taxon>Pseudomonadati</taxon>
        <taxon>Pseudomonadota</taxon>
        <taxon>Gammaproteobacteria</taxon>
        <taxon>Oceanospirillales</taxon>
        <taxon>Saccharospirillaceae</taxon>
        <taxon>Saccharospirillum</taxon>
    </lineage>
</organism>
<dbReference type="Gene3D" id="3.40.50.2000">
    <property type="entry name" value="Glycogen Phosphorylase B"/>
    <property type="match status" value="1"/>
</dbReference>
<reference evidence="1" key="2">
    <citation type="submission" date="2020-09" db="EMBL/GenBank/DDBJ databases">
        <authorList>
            <person name="Sun Q."/>
            <person name="Kim S."/>
        </authorList>
    </citation>
    <scope>NUCLEOTIDE SEQUENCE</scope>
    <source>
        <strain evidence="1">KCTC 22169</strain>
    </source>
</reference>
<dbReference type="SUPFAM" id="SSF53756">
    <property type="entry name" value="UDP-Glycosyltransferase/glycogen phosphorylase"/>
    <property type="match status" value="1"/>
</dbReference>